<keyword evidence="2" id="KW-1003">Cell membrane</keyword>
<dbReference type="PANTHER" id="PTHR40077">
    <property type="entry name" value="MEMBRANE PROTEIN-RELATED"/>
    <property type="match status" value="1"/>
</dbReference>
<dbReference type="AlphaFoldDB" id="A0A263BSH5"/>
<evidence type="ECO:0000256" key="4">
    <source>
        <dbReference type="ARBA" id="ARBA00022989"/>
    </source>
</evidence>
<dbReference type="Pfam" id="PF12823">
    <property type="entry name" value="DUF3817"/>
    <property type="match status" value="1"/>
</dbReference>
<evidence type="ECO:0000313" key="8">
    <source>
        <dbReference type="EMBL" id="OZM56681.1"/>
    </source>
</evidence>
<reference evidence="9" key="1">
    <citation type="submission" date="2017-08" db="EMBL/GenBank/DDBJ databases">
        <authorList>
            <person name="Huang Z."/>
        </authorList>
    </citation>
    <scope>NUCLEOTIDE SEQUENCE [LARGE SCALE GENOMIC DNA]</scope>
    <source>
        <strain evidence="9">SA5d-4</strain>
    </source>
</reference>
<evidence type="ECO:0000313" key="9">
    <source>
        <dbReference type="Proteomes" id="UP000217083"/>
    </source>
</evidence>
<feature type="domain" description="DUF3817" evidence="7">
    <location>
        <begin position="10"/>
        <end position="95"/>
    </location>
</feature>
<evidence type="ECO:0000259" key="7">
    <source>
        <dbReference type="Pfam" id="PF12823"/>
    </source>
</evidence>
<evidence type="ECO:0000256" key="5">
    <source>
        <dbReference type="ARBA" id="ARBA00023136"/>
    </source>
</evidence>
<keyword evidence="4 6" id="KW-1133">Transmembrane helix</keyword>
<reference evidence="8 9" key="2">
    <citation type="submission" date="2017-09" db="EMBL/GenBank/DDBJ databases">
        <title>Bacillus patelloidae sp. nov., isolated from the intestinal tract of a marine limpet.</title>
        <authorList>
            <person name="Liu R."/>
            <person name="Dong C."/>
            <person name="Shao Z."/>
        </authorList>
    </citation>
    <scope>NUCLEOTIDE SEQUENCE [LARGE SCALE GENOMIC DNA]</scope>
    <source>
        <strain evidence="8 9">SA5d-4</strain>
    </source>
</reference>
<proteinExistence type="predicted"/>
<evidence type="ECO:0000256" key="1">
    <source>
        <dbReference type="ARBA" id="ARBA00004651"/>
    </source>
</evidence>
<comment type="caution">
    <text evidence="8">The sequence shown here is derived from an EMBL/GenBank/DDBJ whole genome shotgun (WGS) entry which is preliminary data.</text>
</comment>
<accession>A0A263BSH5</accession>
<dbReference type="NCBIfam" id="TIGR03954">
    <property type="entry name" value="integ_memb_HG"/>
    <property type="match status" value="1"/>
</dbReference>
<feature type="transmembrane region" description="Helical" evidence="6">
    <location>
        <begin position="72"/>
        <end position="91"/>
    </location>
</feature>
<organism evidence="8 9">
    <name type="scientific">Lottiidibacillus patelloidae</name>
    <dbReference type="NCBI Taxonomy" id="2670334"/>
    <lineage>
        <taxon>Bacteria</taxon>
        <taxon>Bacillati</taxon>
        <taxon>Bacillota</taxon>
        <taxon>Bacilli</taxon>
        <taxon>Bacillales</taxon>
        <taxon>Bacillaceae</taxon>
        <taxon>Lottiidibacillus</taxon>
    </lineage>
</organism>
<comment type="subcellular location">
    <subcellularLocation>
        <location evidence="1">Cell membrane</location>
        <topology evidence="1">Multi-pass membrane protein</topology>
    </subcellularLocation>
</comment>
<gene>
    <name evidence="8" type="ORF">CIB95_10685</name>
</gene>
<keyword evidence="3 6" id="KW-0812">Transmembrane</keyword>
<feature type="transmembrane region" description="Helical" evidence="6">
    <location>
        <begin position="39"/>
        <end position="65"/>
    </location>
</feature>
<dbReference type="EMBL" id="NPIA01000005">
    <property type="protein sequence ID" value="OZM56681.1"/>
    <property type="molecule type" value="Genomic_DNA"/>
</dbReference>
<dbReference type="PANTHER" id="PTHR40077:SF1">
    <property type="entry name" value="MEMBRANE PROTEIN"/>
    <property type="match status" value="1"/>
</dbReference>
<evidence type="ECO:0000256" key="3">
    <source>
        <dbReference type="ARBA" id="ARBA00022692"/>
    </source>
</evidence>
<dbReference type="GO" id="GO:0005886">
    <property type="term" value="C:plasma membrane"/>
    <property type="evidence" value="ECO:0007669"/>
    <property type="project" value="UniProtKB-SubCell"/>
</dbReference>
<feature type="transmembrane region" description="Helical" evidence="6">
    <location>
        <begin position="12"/>
        <end position="33"/>
    </location>
</feature>
<keyword evidence="5 6" id="KW-0472">Membrane</keyword>
<sequence length="101" mass="11431">MISLLKTPLNYVRMLGIIEGISFLVLLFIAMPLKYFFDFPLAVSIVGALHGGLFVLYIASIIFVVFAIRWSLLKAFIAMVASVVPFGPFFVDHRLYEKFPQ</sequence>
<protein>
    <recommendedName>
        <fullName evidence="7">DUF3817 domain-containing protein</fullName>
    </recommendedName>
</protein>
<dbReference type="InterPro" id="IPR023845">
    <property type="entry name" value="DUF3817_TM"/>
</dbReference>
<evidence type="ECO:0000256" key="6">
    <source>
        <dbReference type="SAM" id="Phobius"/>
    </source>
</evidence>
<name>A0A263BSH5_9BACI</name>
<keyword evidence="9" id="KW-1185">Reference proteome</keyword>
<dbReference type="Proteomes" id="UP000217083">
    <property type="component" value="Unassembled WGS sequence"/>
</dbReference>
<evidence type="ECO:0000256" key="2">
    <source>
        <dbReference type="ARBA" id="ARBA00022475"/>
    </source>
</evidence>